<keyword evidence="4" id="KW-0677">Repeat</keyword>
<evidence type="ECO:0000256" key="7">
    <source>
        <dbReference type="ARBA" id="ARBA00022769"/>
    </source>
</evidence>
<evidence type="ECO:0000256" key="9">
    <source>
        <dbReference type="ARBA" id="ARBA00022833"/>
    </source>
</evidence>
<comment type="subcellular location">
    <subcellularLocation>
        <location evidence="1">Cytoplasm</location>
    </subcellularLocation>
</comment>
<dbReference type="Gene3D" id="1.20.1580.10">
    <property type="entry name" value="ABC transporter ATPase like domain"/>
    <property type="match status" value="2"/>
</dbReference>
<dbReference type="GO" id="GO:0008270">
    <property type="term" value="F:zinc ion binding"/>
    <property type="evidence" value="ECO:0007669"/>
    <property type="project" value="UniProtKB-KW"/>
</dbReference>
<evidence type="ECO:0000256" key="11">
    <source>
        <dbReference type="ARBA" id="ARBA00022881"/>
    </source>
</evidence>
<evidence type="ECO:0000256" key="14">
    <source>
        <dbReference type="ARBA" id="ARBA00038000"/>
    </source>
</evidence>
<keyword evidence="12" id="KW-0238">DNA-binding</keyword>
<evidence type="ECO:0000256" key="1">
    <source>
        <dbReference type="ARBA" id="ARBA00004496"/>
    </source>
</evidence>
<protein>
    <recommendedName>
        <fullName evidence="15">UvrABC system protein A</fullName>
    </recommendedName>
    <alternativeName>
        <fullName evidence="16">Excinuclease ABC subunit A</fullName>
    </alternativeName>
</protein>
<dbReference type="GO" id="GO:0016887">
    <property type="term" value="F:ATP hydrolysis activity"/>
    <property type="evidence" value="ECO:0007669"/>
    <property type="project" value="InterPro"/>
</dbReference>
<evidence type="ECO:0000256" key="8">
    <source>
        <dbReference type="ARBA" id="ARBA00022771"/>
    </source>
</evidence>
<dbReference type="GeneID" id="42980894"/>
<evidence type="ECO:0000256" key="5">
    <source>
        <dbReference type="ARBA" id="ARBA00022741"/>
    </source>
</evidence>
<keyword evidence="5" id="KW-0547">Nucleotide-binding</keyword>
<dbReference type="GO" id="GO:0005524">
    <property type="term" value="F:ATP binding"/>
    <property type="evidence" value="ECO:0007669"/>
    <property type="project" value="UniProtKB-KW"/>
</dbReference>
<keyword evidence="18" id="KW-1185">Reference proteome</keyword>
<evidence type="ECO:0000256" key="3">
    <source>
        <dbReference type="ARBA" id="ARBA00022723"/>
    </source>
</evidence>
<dbReference type="STRING" id="375175.AYR53_01410"/>
<dbReference type="PROSITE" id="PS50893">
    <property type="entry name" value="ABC_TRANSPORTER_2"/>
    <property type="match status" value="2"/>
</dbReference>
<evidence type="ECO:0000256" key="12">
    <source>
        <dbReference type="ARBA" id="ARBA00023125"/>
    </source>
</evidence>
<dbReference type="SUPFAM" id="SSF52540">
    <property type="entry name" value="P-loop containing nucleoside triphosphate hydrolases"/>
    <property type="match status" value="2"/>
</dbReference>
<evidence type="ECO:0000313" key="17">
    <source>
        <dbReference type="EMBL" id="ANK61537.1"/>
    </source>
</evidence>
<keyword evidence="6" id="KW-0227">DNA damage</keyword>
<dbReference type="PANTHER" id="PTHR43152:SF3">
    <property type="entry name" value="UVRABC SYSTEM PROTEIN A"/>
    <property type="match status" value="1"/>
</dbReference>
<evidence type="ECO:0000256" key="4">
    <source>
        <dbReference type="ARBA" id="ARBA00022737"/>
    </source>
</evidence>
<keyword evidence="13" id="KW-0234">DNA repair</keyword>
<evidence type="ECO:0000256" key="15">
    <source>
        <dbReference type="ARBA" id="ARBA00039316"/>
    </source>
</evidence>
<evidence type="ECO:0000256" key="10">
    <source>
        <dbReference type="ARBA" id="ARBA00022840"/>
    </source>
</evidence>
<dbReference type="PANTHER" id="PTHR43152">
    <property type="entry name" value="UVRABC SYSTEM PROTEIN A"/>
    <property type="match status" value="1"/>
</dbReference>
<dbReference type="InterPro" id="IPR017871">
    <property type="entry name" value="ABC_transporter-like_CS"/>
</dbReference>
<dbReference type="InterPro" id="IPR003439">
    <property type="entry name" value="ABC_transporter-like_ATP-bd"/>
</dbReference>
<comment type="similarity">
    <text evidence="14">Belongs to the ABC transporter superfamily. UvrA family.</text>
</comment>
<keyword evidence="7" id="KW-0228">DNA excision</keyword>
<organism evidence="17 18">
    <name type="scientific">Loigolactobacillus backii</name>
    <dbReference type="NCBI Taxonomy" id="375175"/>
    <lineage>
        <taxon>Bacteria</taxon>
        <taxon>Bacillati</taxon>
        <taxon>Bacillota</taxon>
        <taxon>Bacilli</taxon>
        <taxon>Lactobacillales</taxon>
        <taxon>Lactobacillaceae</taxon>
        <taxon>Loigolactobacillus</taxon>
    </lineage>
</organism>
<keyword evidence="10" id="KW-0067">ATP-binding</keyword>
<dbReference type="PROSITE" id="PS00211">
    <property type="entry name" value="ABC_TRANSPORTER_1"/>
    <property type="match status" value="1"/>
</dbReference>
<evidence type="ECO:0000256" key="6">
    <source>
        <dbReference type="ARBA" id="ARBA00022763"/>
    </source>
</evidence>
<gene>
    <name evidence="17" type="ORF">AYR53_01410</name>
</gene>
<dbReference type="Proteomes" id="UP000078582">
    <property type="component" value="Chromosome"/>
</dbReference>
<dbReference type="GO" id="GO:0004518">
    <property type="term" value="F:nuclease activity"/>
    <property type="evidence" value="ECO:0007669"/>
    <property type="project" value="UniProtKB-KW"/>
</dbReference>
<dbReference type="GO" id="GO:0005737">
    <property type="term" value="C:cytoplasm"/>
    <property type="evidence" value="ECO:0007669"/>
    <property type="project" value="UniProtKB-SubCell"/>
</dbReference>
<keyword evidence="3" id="KW-0479">Metal-binding</keyword>
<proteinExistence type="inferred from homology"/>
<dbReference type="OrthoDB" id="9809851at2"/>
<accession>A0A192GZW5</accession>
<keyword evidence="8" id="KW-0863">Zinc-finger</keyword>
<sequence length="835" mass="89783">MAKVTSIPKQIEVSGAHVNNLKNLSVSIPLNQFVAISGLSGSGKSSLAMGVLYAEGARRYLDSLSTYTRRRISQVGKADVDSVRHLPAALALRQRPNVPNLRSTVGTMTESFNILRLLFSRLGSHVSPNGQRVKPSLRVAEGLTLKAGDGTTFQPPGAESFAFNSTGACPTCHGTGQIRQIIAARLIPDDRLTIRQGAIASWKLPGRNFMQFVVQTIGVNIDTPFRDLSKKDQAIVLYGEKKKYAINIPTSTGKIFHMDNAQFENAFAAVEDSLATTHNERAIQRLNRFYDFTTCPTCHGNRFNPKLLQSQLAGKNIAEVCAIEIKDLPAFAATIVPQLPANMAKIGTNLVGEFKTSLAPLLDLGLDYLTLGRPGMTLSTGELQRIQLSRTLRSETTGVLYVLDEPSIGLHPANVTGLVKILRQLVAQGNSLIAVDHNTGLIGAADQIIEIGPGAGKKGGTILDQGSVAEIKKNPHSLIGPFLTGKTPLITRKQVPKEHIFDQGTIKLHVKRRFNLNNVTASFPVGQLTAVSGFSGAGKTTLILDSLLPAIQAQAQEQPLPQHVDQLESGGIKRAVMIDSTPVGKNVRSTVATYSGVFDKIRQAFAATTTAKQQHFGAAHFSYNTLTGACPTCHGTGQISLDVQYLPDIVETCPTCKGSRYNPETLTVKWHDMTIADVLTLSVDEAIPKLKTLTSVVSRLKSLQDMGLGYLKLGEATPTLSGGEAQRLKLVSSMGQKQMGTLFVFDEPSVGLHPLDIRTLIHVFDQLLATGATIITIEHDLDIIANADYVVDVGPRGGTAGGKIVATGTPREVANQKNSITGQYLAKHLKQFGVD</sequence>
<evidence type="ECO:0000256" key="2">
    <source>
        <dbReference type="ARBA" id="ARBA00022490"/>
    </source>
</evidence>
<dbReference type="EMBL" id="CP014873">
    <property type="protein sequence ID" value="ANK61537.1"/>
    <property type="molecule type" value="Genomic_DNA"/>
</dbReference>
<dbReference type="Gene3D" id="3.40.50.300">
    <property type="entry name" value="P-loop containing nucleotide triphosphate hydrolases"/>
    <property type="match status" value="2"/>
</dbReference>
<name>A0A192GZW5_9LACO</name>
<dbReference type="InterPro" id="IPR041552">
    <property type="entry name" value="UvrA_DNA-bd"/>
</dbReference>
<dbReference type="GO" id="GO:0006281">
    <property type="term" value="P:DNA repair"/>
    <property type="evidence" value="ECO:0007669"/>
    <property type="project" value="UniProtKB-KW"/>
</dbReference>
<dbReference type="Pfam" id="PF17755">
    <property type="entry name" value="UvrA_DNA-bind"/>
    <property type="match status" value="1"/>
</dbReference>
<reference evidence="17 18" key="1">
    <citation type="submission" date="2016-03" db="EMBL/GenBank/DDBJ databases">
        <title>Pediococcus and Lactobacillus from brewery environment - whole genome sequencing and assembly.</title>
        <authorList>
            <person name="Behr J."/>
            <person name="Geissler A.J."/>
            <person name="Vogel R.F."/>
        </authorList>
    </citation>
    <scope>NUCLEOTIDE SEQUENCE [LARGE SCALE GENOMIC DNA]</scope>
    <source>
        <strain evidence="17 18">TMW 1.1989</strain>
    </source>
</reference>
<dbReference type="AlphaFoldDB" id="A0A192GZW5"/>
<dbReference type="KEGG" id="lbt:AYR52_00100"/>
<evidence type="ECO:0000256" key="16">
    <source>
        <dbReference type="ARBA" id="ARBA00042156"/>
    </source>
</evidence>
<keyword evidence="11" id="KW-0267">Excision nuclease</keyword>
<keyword evidence="9" id="KW-0862">Zinc</keyword>
<evidence type="ECO:0000313" key="18">
    <source>
        <dbReference type="Proteomes" id="UP000078582"/>
    </source>
</evidence>
<evidence type="ECO:0000256" key="13">
    <source>
        <dbReference type="ARBA" id="ARBA00023204"/>
    </source>
</evidence>
<dbReference type="Gene3D" id="1.10.8.280">
    <property type="entry name" value="ABC transporter ATPase domain-like"/>
    <property type="match status" value="1"/>
</dbReference>
<dbReference type="GO" id="GO:0003677">
    <property type="term" value="F:DNA binding"/>
    <property type="evidence" value="ECO:0007669"/>
    <property type="project" value="UniProtKB-KW"/>
</dbReference>
<keyword evidence="2" id="KW-0963">Cytoplasm</keyword>
<dbReference type="InterPro" id="IPR027417">
    <property type="entry name" value="P-loop_NTPase"/>
</dbReference>
<dbReference type="RefSeq" id="WP_068222111.1">
    <property type="nucleotide sequence ID" value="NZ_CP014623.1"/>
</dbReference>